<dbReference type="EMBL" id="CP014841">
    <property type="protein sequence ID" value="AND70947.1"/>
    <property type="molecule type" value="Genomic_DNA"/>
</dbReference>
<dbReference type="GO" id="GO:0020037">
    <property type="term" value="F:heme binding"/>
    <property type="evidence" value="ECO:0007669"/>
    <property type="project" value="InterPro"/>
</dbReference>
<dbReference type="PANTHER" id="PTHR35008:SF8">
    <property type="entry name" value="ALCOHOL DEHYDROGENASE CYTOCHROME C SUBUNIT"/>
    <property type="match status" value="1"/>
</dbReference>
<dbReference type="PANTHER" id="PTHR35008">
    <property type="entry name" value="BLL4482 PROTEIN-RELATED"/>
    <property type="match status" value="1"/>
</dbReference>
<organism evidence="6 7">
    <name type="scientific">Dyella thiooxydans</name>
    <dbReference type="NCBI Taxonomy" id="445710"/>
    <lineage>
        <taxon>Bacteria</taxon>
        <taxon>Pseudomonadati</taxon>
        <taxon>Pseudomonadota</taxon>
        <taxon>Gammaproteobacteria</taxon>
        <taxon>Lysobacterales</taxon>
        <taxon>Rhodanobacteraceae</taxon>
        <taxon>Dyella</taxon>
    </lineage>
</organism>
<dbReference type="GO" id="GO:0009055">
    <property type="term" value="F:electron transfer activity"/>
    <property type="evidence" value="ECO:0007669"/>
    <property type="project" value="InterPro"/>
</dbReference>
<gene>
    <name evidence="6" type="ORF">ATSB10_34930</name>
</gene>
<dbReference type="InterPro" id="IPR051459">
    <property type="entry name" value="Cytochrome_c-type_DH"/>
</dbReference>
<name>A0A160N4V6_9GAMM</name>
<dbReference type="PATRIC" id="fig|445710.3.peg.3493"/>
<accession>A0A160N4V6</accession>
<dbReference type="Pfam" id="PF00034">
    <property type="entry name" value="Cytochrom_C"/>
    <property type="match status" value="1"/>
</dbReference>
<keyword evidence="2 4" id="KW-0479">Metal-binding</keyword>
<keyword evidence="3 4" id="KW-0408">Iron</keyword>
<reference evidence="6 7" key="1">
    <citation type="submission" date="2016-02" db="EMBL/GenBank/DDBJ databases">
        <title>Complete genome sequencing and analysis of ATSB10, Dyella thiooxydans isolated from rhizosphere soil of sunflower (Helianthus annuus L.).</title>
        <authorList>
            <person name="Lee Y."/>
            <person name="Hwangbo K."/>
            <person name="Chung H."/>
            <person name="Yoo J."/>
            <person name="Kim K.Y."/>
            <person name="Sa T.M."/>
            <person name="Um Y."/>
            <person name="Madhaiyan M."/>
        </authorList>
    </citation>
    <scope>NUCLEOTIDE SEQUENCE [LARGE SCALE GENOMIC DNA]</scope>
    <source>
        <strain evidence="6 7">ATSB10</strain>
    </source>
</reference>
<evidence type="ECO:0000256" key="4">
    <source>
        <dbReference type="PROSITE-ProRule" id="PRU00433"/>
    </source>
</evidence>
<dbReference type="STRING" id="445710.ATSB10_34930"/>
<dbReference type="Pfam" id="PF13442">
    <property type="entry name" value="Cytochrome_CBB3"/>
    <property type="match status" value="1"/>
</dbReference>
<proteinExistence type="predicted"/>
<keyword evidence="7" id="KW-1185">Reference proteome</keyword>
<dbReference type="GO" id="GO:0046872">
    <property type="term" value="F:metal ion binding"/>
    <property type="evidence" value="ECO:0007669"/>
    <property type="project" value="UniProtKB-KW"/>
</dbReference>
<protein>
    <submittedName>
        <fullName evidence="6">Cytochrome c, class I</fullName>
    </submittedName>
</protein>
<dbReference type="SUPFAM" id="SSF46626">
    <property type="entry name" value="Cytochrome c"/>
    <property type="match status" value="2"/>
</dbReference>
<feature type="domain" description="Cytochrome c" evidence="5">
    <location>
        <begin position="196"/>
        <end position="293"/>
    </location>
</feature>
<dbReference type="InterPro" id="IPR009056">
    <property type="entry name" value="Cyt_c-like_dom"/>
</dbReference>
<evidence type="ECO:0000259" key="5">
    <source>
        <dbReference type="PROSITE" id="PS51007"/>
    </source>
</evidence>
<sequence>MVMRVTLKWAGRVAAVVLLLVVALLATVYAMSETRMRRTWQARVSVPSVPSDTAAVGRGEHLATIRGCRGCHAPDMGGATFVDSPAVAKLSGTNLTPGRGGVRLDDEALVRAIRHGVGPGGRSLLFMPSQEFSALSEADMGDLLAYLHSLPPVDRQLPPNRVGPLGRLLFLAGKVPLLPAEVVDHDTRPAQPQPGPTAAYGDYLASACKGCHGAGLSGGHIPGTPPDWPDAANLTPDPSGLAGWSEADLRRALREGVSRDGRALRTDFMPVRETRHLDDEEIAALYAYFRSVPAKARGGR</sequence>
<feature type="domain" description="Cytochrome c" evidence="5">
    <location>
        <begin position="54"/>
        <end position="151"/>
    </location>
</feature>
<dbReference type="AlphaFoldDB" id="A0A160N4V6"/>
<evidence type="ECO:0000313" key="6">
    <source>
        <dbReference type="EMBL" id="AND70947.1"/>
    </source>
</evidence>
<evidence type="ECO:0000313" key="7">
    <source>
        <dbReference type="Proteomes" id="UP000077255"/>
    </source>
</evidence>
<keyword evidence="1 4" id="KW-0349">Heme</keyword>
<dbReference type="Proteomes" id="UP000077255">
    <property type="component" value="Chromosome"/>
</dbReference>
<evidence type="ECO:0000256" key="3">
    <source>
        <dbReference type="ARBA" id="ARBA00023004"/>
    </source>
</evidence>
<dbReference type="PROSITE" id="PS51007">
    <property type="entry name" value="CYTC"/>
    <property type="match status" value="2"/>
</dbReference>
<evidence type="ECO:0000256" key="2">
    <source>
        <dbReference type="ARBA" id="ARBA00022723"/>
    </source>
</evidence>
<dbReference type="InterPro" id="IPR036909">
    <property type="entry name" value="Cyt_c-like_dom_sf"/>
</dbReference>
<dbReference type="KEGG" id="dtx:ATSB10_34930"/>
<dbReference type="Gene3D" id="1.10.760.10">
    <property type="entry name" value="Cytochrome c-like domain"/>
    <property type="match status" value="2"/>
</dbReference>
<evidence type="ECO:0000256" key="1">
    <source>
        <dbReference type="ARBA" id="ARBA00022617"/>
    </source>
</evidence>